<dbReference type="PROSITE" id="PS51819">
    <property type="entry name" value="VOC"/>
    <property type="match status" value="1"/>
</dbReference>
<organism evidence="2 3">
    <name type="scientific">Flavobacterium beibuense F44-8</name>
    <dbReference type="NCBI Taxonomy" id="1406840"/>
    <lineage>
        <taxon>Bacteria</taxon>
        <taxon>Pseudomonadati</taxon>
        <taxon>Bacteroidota</taxon>
        <taxon>Flavobacteriia</taxon>
        <taxon>Flavobacteriales</taxon>
        <taxon>Flavobacteriaceae</taxon>
        <taxon>Flavobacterium</taxon>
    </lineage>
</organism>
<dbReference type="InterPro" id="IPR004360">
    <property type="entry name" value="Glyas_Fos-R_dOase_dom"/>
</dbReference>
<dbReference type="Gene3D" id="3.10.180.10">
    <property type="entry name" value="2,3-Dihydroxybiphenyl 1,2-Dioxygenase, domain 1"/>
    <property type="match status" value="1"/>
</dbReference>
<dbReference type="STRING" id="1406840.Q763_15180"/>
<feature type="domain" description="VOC" evidence="1">
    <location>
        <begin position="6"/>
        <end position="115"/>
    </location>
</feature>
<dbReference type="InterPro" id="IPR037523">
    <property type="entry name" value="VOC_core"/>
</dbReference>
<dbReference type="RefSeq" id="WP_035135740.1">
    <property type="nucleotide sequence ID" value="NZ_JRLV01000021.1"/>
</dbReference>
<keyword evidence="3" id="KW-1185">Reference proteome</keyword>
<dbReference type="EMBL" id="JRLV01000021">
    <property type="protein sequence ID" value="KGO79052.1"/>
    <property type="molecule type" value="Genomic_DNA"/>
</dbReference>
<dbReference type="SUPFAM" id="SSF54593">
    <property type="entry name" value="Glyoxalase/Bleomycin resistance protein/Dihydroxybiphenyl dioxygenase"/>
    <property type="match status" value="1"/>
</dbReference>
<name>A0A0A2LFV9_9FLAO</name>
<accession>A0A0A2LFV9</accession>
<comment type="caution">
    <text evidence="2">The sequence shown here is derived from an EMBL/GenBank/DDBJ whole genome shotgun (WGS) entry which is preliminary data.</text>
</comment>
<sequence length="120" mass="13754">MAKVIGIGGLFFRSKDHVALSKWYEKYFGIKTVGSGEVWKTEAGTTVFAPFKADTKYFSEPQQFMVNFRVEGLDEFIETLKADGVKIDEHREEMSMGKFAWVYDPDGNKIELWEPTPESN</sequence>
<gene>
    <name evidence="2" type="ORF">Q763_15180</name>
</gene>
<dbReference type="InterPro" id="IPR029068">
    <property type="entry name" value="Glyas_Bleomycin-R_OHBP_Dase"/>
</dbReference>
<dbReference type="PANTHER" id="PTHR33993:SF5">
    <property type="entry name" value="GLYOXALASE"/>
    <property type="match status" value="1"/>
</dbReference>
<evidence type="ECO:0000313" key="2">
    <source>
        <dbReference type="EMBL" id="KGO79052.1"/>
    </source>
</evidence>
<dbReference type="PANTHER" id="PTHR33993">
    <property type="entry name" value="GLYOXALASE-RELATED"/>
    <property type="match status" value="1"/>
</dbReference>
<dbReference type="InterPro" id="IPR052164">
    <property type="entry name" value="Anthracycline_SecMetBiosynth"/>
</dbReference>
<dbReference type="eggNOG" id="COG0346">
    <property type="taxonomic scope" value="Bacteria"/>
</dbReference>
<dbReference type="Proteomes" id="UP000030129">
    <property type="component" value="Unassembled WGS sequence"/>
</dbReference>
<dbReference type="Pfam" id="PF00903">
    <property type="entry name" value="Glyoxalase"/>
    <property type="match status" value="1"/>
</dbReference>
<reference evidence="2 3" key="1">
    <citation type="submission" date="2013-09" db="EMBL/GenBank/DDBJ databases">
        <authorList>
            <person name="Zeng Z."/>
            <person name="Chen C."/>
        </authorList>
    </citation>
    <scope>NUCLEOTIDE SEQUENCE [LARGE SCALE GENOMIC DNA]</scope>
    <source>
        <strain evidence="2 3">F44-8</strain>
    </source>
</reference>
<protein>
    <recommendedName>
        <fullName evidence="1">VOC domain-containing protein</fullName>
    </recommendedName>
</protein>
<dbReference type="AlphaFoldDB" id="A0A0A2LFV9"/>
<evidence type="ECO:0000259" key="1">
    <source>
        <dbReference type="PROSITE" id="PS51819"/>
    </source>
</evidence>
<proteinExistence type="predicted"/>
<evidence type="ECO:0000313" key="3">
    <source>
        <dbReference type="Proteomes" id="UP000030129"/>
    </source>
</evidence>